<evidence type="ECO:0000256" key="1">
    <source>
        <dbReference type="ARBA" id="ARBA00022450"/>
    </source>
</evidence>
<dbReference type="Pfam" id="PF08659">
    <property type="entry name" value="KR"/>
    <property type="match status" value="1"/>
</dbReference>
<dbReference type="InterPro" id="IPR014030">
    <property type="entry name" value="Ketoacyl_synth_N"/>
</dbReference>
<dbReference type="InterPro" id="IPR020841">
    <property type="entry name" value="PKS_Beta-ketoAc_synthase_dom"/>
</dbReference>
<dbReference type="Pfam" id="PF14765">
    <property type="entry name" value="PS-DH"/>
    <property type="match status" value="1"/>
</dbReference>
<accession>A0A085VTV3</accession>
<keyword evidence="2" id="KW-0597">Phosphoprotein</keyword>
<dbReference type="STRING" id="394096.DB31_6163"/>
<dbReference type="InterPro" id="IPR014031">
    <property type="entry name" value="Ketoacyl_synth_C"/>
</dbReference>
<evidence type="ECO:0000259" key="7">
    <source>
        <dbReference type="PROSITE" id="PS50075"/>
    </source>
</evidence>
<dbReference type="FunFam" id="3.40.366.10:FF:000002">
    <property type="entry name" value="Probable polyketide synthase 2"/>
    <property type="match status" value="1"/>
</dbReference>
<evidence type="ECO:0000256" key="3">
    <source>
        <dbReference type="ARBA" id="ARBA00022679"/>
    </source>
</evidence>
<evidence type="ECO:0000256" key="4">
    <source>
        <dbReference type="ARBA" id="ARBA00054155"/>
    </source>
</evidence>
<dbReference type="PANTHER" id="PTHR43775">
    <property type="entry name" value="FATTY ACID SYNTHASE"/>
    <property type="match status" value="1"/>
</dbReference>
<dbReference type="InterPro" id="IPR032821">
    <property type="entry name" value="PKS_assoc"/>
</dbReference>
<dbReference type="InterPro" id="IPR042104">
    <property type="entry name" value="PKS_dehydratase_sf"/>
</dbReference>
<evidence type="ECO:0000313" key="10">
    <source>
        <dbReference type="EMBL" id="KFE58866.1"/>
    </source>
</evidence>
<dbReference type="Gene3D" id="3.40.50.720">
    <property type="entry name" value="NAD(P)-binding Rossmann-like Domain"/>
    <property type="match status" value="1"/>
</dbReference>
<dbReference type="Pfam" id="PF02801">
    <property type="entry name" value="Ketoacyl-synt_C"/>
    <property type="match status" value="1"/>
</dbReference>
<dbReference type="FunFam" id="3.40.47.10:FF:000019">
    <property type="entry name" value="Polyketide synthase type I"/>
    <property type="match status" value="1"/>
</dbReference>
<dbReference type="SUPFAM" id="SSF52151">
    <property type="entry name" value="FabD/lysophospholipase-like"/>
    <property type="match status" value="1"/>
</dbReference>
<feature type="domain" description="Ketosynthase family 3 (KS3)" evidence="8">
    <location>
        <begin position="34"/>
        <end position="453"/>
    </location>
</feature>
<dbReference type="InterPro" id="IPR013968">
    <property type="entry name" value="PKS_KR"/>
</dbReference>
<dbReference type="SUPFAM" id="SSF55048">
    <property type="entry name" value="Probable ACP-binding domain of malonyl-CoA ACP transacylase"/>
    <property type="match status" value="1"/>
</dbReference>
<dbReference type="InterPro" id="IPR016035">
    <property type="entry name" value="Acyl_Trfase/lysoPLipase"/>
</dbReference>
<feature type="region of interest" description="C-terminal hotdog fold" evidence="5">
    <location>
        <begin position="1051"/>
        <end position="1191"/>
    </location>
</feature>
<dbReference type="InterPro" id="IPR020807">
    <property type="entry name" value="PKS_DH"/>
</dbReference>
<dbReference type="Gene3D" id="3.40.47.10">
    <property type="match status" value="1"/>
</dbReference>
<dbReference type="GO" id="GO:0004312">
    <property type="term" value="F:fatty acid synthase activity"/>
    <property type="evidence" value="ECO:0007669"/>
    <property type="project" value="TreeGrafter"/>
</dbReference>
<comment type="function">
    <text evidence="4">Involved in production of the polyketide antibiotic thailandamide.</text>
</comment>
<evidence type="ECO:0000256" key="6">
    <source>
        <dbReference type="SAM" id="MobiDB-lite"/>
    </source>
</evidence>
<dbReference type="InterPro" id="IPR049900">
    <property type="entry name" value="PKS_mFAS_DH"/>
</dbReference>
<dbReference type="InterPro" id="IPR014043">
    <property type="entry name" value="Acyl_transferase_dom"/>
</dbReference>
<dbReference type="Gene3D" id="3.40.366.10">
    <property type="entry name" value="Malonyl-Coenzyme A Acyl Carrier Protein, domain 2"/>
    <property type="match status" value="1"/>
</dbReference>
<evidence type="ECO:0000259" key="9">
    <source>
        <dbReference type="PROSITE" id="PS52019"/>
    </source>
</evidence>
<organism evidence="10 11">
    <name type="scientific">Hyalangium minutum</name>
    <dbReference type="NCBI Taxonomy" id="394096"/>
    <lineage>
        <taxon>Bacteria</taxon>
        <taxon>Pseudomonadati</taxon>
        <taxon>Myxococcota</taxon>
        <taxon>Myxococcia</taxon>
        <taxon>Myxococcales</taxon>
        <taxon>Cystobacterineae</taxon>
        <taxon>Archangiaceae</taxon>
        <taxon>Hyalangium</taxon>
    </lineage>
</organism>
<dbReference type="GO" id="GO:0006633">
    <property type="term" value="P:fatty acid biosynthetic process"/>
    <property type="evidence" value="ECO:0007669"/>
    <property type="project" value="InterPro"/>
</dbReference>
<dbReference type="CDD" id="cd08955">
    <property type="entry name" value="KR_2_FAS_SDR_x"/>
    <property type="match status" value="1"/>
</dbReference>
<gene>
    <name evidence="10" type="ORF">DB31_6163</name>
</gene>
<protein>
    <submittedName>
        <fullName evidence="10">Malonyl CoA-acyl carrier protein transacylase</fullName>
    </submittedName>
</protein>
<dbReference type="RefSeq" id="WP_063769319.1">
    <property type="nucleotide sequence ID" value="NZ_JMCB01000034.1"/>
</dbReference>
<dbReference type="GO" id="GO:0004315">
    <property type="term" value="F:3-oxoacyl-[acyl-carrier-protein] synthase activity"/>
    <property type="evidence" value="ECO:0007669"/>
    <property type="project" value="InterPro"/>
</dbReference>
<dbReference type="InterPro" id="IPR036291">
    <property type="entry name" value="NAD(P)-bd_dom_sf"/>
</dbReference>
<dbReference type="PROSITE" id="PS52004">
    <property type="entry name" value="KS3_2"/>
    <property type="match status" value="1"/>
</dbReference>
<evidence type="ECO:0000256" key="2">
    <source>
        <dbReference type="ARBA" id="ARBA00022553"/>
    </source>
</evidence>
<proteinExistence type="predicted"/>
<dbReference type="SMART" id="SM01294">
    <property type="entry name" value="PKS_PP_betabranch"/>
    <property type="match status" value="1"/>
</dbReference>
<name>A0A085VTV3_9BACT</name>
<dbReference type="Pfam" id="PF00550">
    <property type="entry name" value="PP-binding"/>
    <property type="match status" value="1"/>
</dbReference>
<feature type="domain" description="PKS/mFAS DH" evidence="9">
    <location>
        <begin position="912"/>
        <end position="1191"/>
    </location>
</feature>
<dbReference type="SMART" id="SM00826">
    <property type="entry name" value="PKS_DH"/>
    <property type="match status" value="1"/>
</dbReference>
<dbReference type="SMART" id="SM00823">
    <property type="entry name" value="PKS_PP"/>
    <property type="match status" value="1"/>
</dbReference>
<dbReference type="SUPFAM" id="SSF47336">
    <property type="entry name" value="ACP-like"/>
    <property type="match status" value="1"/>
</dbReference>
<feature type="region of interest" description="Disordered" evidence="6">
    <location>
        <begin position="1764"/>
        <end position="1787"/>
    </location>
</feature>
<dbReference type="InterPro" id="IPR016036">
    <property type="entry name" value="Malonyl_transacylase_ACP-bd"/>
</dbReference>
<evidence type="ECO:0000313" key="11">
    <source>
        <dbReference type="Proteomes" id="UP000028725"/>
    </source>
</evidence>
<dbReference type="EMBL" id="JMCB01000034">
    <property type="protein sequence ID" value="KFE58866.1"/>
    <property type="molecule type" value="Genomic_DNA"/>
</dbReference>
<dbReference type="SMART" id="SM00825">
    <property type="entry name" value="PKS_KS"/>
    <property type="match status" value="1"/>
</dbReference>
<reference evidence="10 11" key="1">
    <citation type="submission" date="2014-04" db="EMBL/GenBank/DDBJ databases">
        <title>Genome assembly of Hyalangium minutum DSM 14724.</title>
        <authorList>
            <person name="Sharma G."/>
            <person name="Subramanian S."/>
        </authorList>
    </citation>
    <scope>NUCLEOTIDE SEQUENCE [LARGE SCALE GENOMIC DNA]</scope>
    <source>
        <strain evidence="10 11">DSM 14724</strain>
    </source>
</reference>
<dbReference type="InterPro" id="IPR009081">
    <property type="entry name" value="PP-bd_ACP"/>
</dbReference>
<dbReference type="InterPro" id="IPR049551">
    <property type="entry name" value="PKS_DH_C"/>
</dbReference>
<dbReference type="Gene3D" id="1.10.1200.10">
    <property type="entry name" value="ACP-like"/>
    <property type="match status" value="1"/>
</dbReference>
<keyword evidence="1" id="KW-0596">Phosphopantetheine</keyword>
<dbReference type="SUPFAM" id="SSF51735">
    <property type="entry name" value="NAD(P)-binding Rossmann-fold domains"/>
    <property type="match status" value="2"/>
</dbReference>
<feature type="region of interest" description="N-terminal hotdog fold" evidence="5">
    <location>
        <begin position="912"/>
        <end position="1039"/>
    </location>
</feature>
<dbReference type="Gene3D" id="3.10.129.110">
    <property type="entry name" value="Polyketide synthase dehydratase"/>
    <property type="match status" value="1"/>
</dbReference>
<dbReference type="Pfam" id="PF21089">
    <property type="entry name" value="PKS_DH_N"/>
    <property type="match status" value="1"/>
</dbReference>
<dbReference type="Pfam" id="PF00109">
    <property type="entry name" value="ketoacyl-synt"/>
    <property type="match status" value="1"/>
</dbReference>
<dbReference type="InterPro" id="IPR049552">
    <property type="entry name" value="PKS_DH_N"/>
</dbReference>
<feature type="compositionally biased region" description="Pro residues" evidence="6">
    <location>
        <begin position="1770"/>
        <end position="1783"/>
    </location>
</feature>
<keyword evidence="3" id="KW-0808">Transferase</keyword>
<dbReference type="InterPro" id="IPR020806">
    <property type="entry name" value="PKS_PP-bd"/>
</dbReference>
<feature type="domain" description="Carrier" evidence="7">
    <location>
        <begin position="1685"/>
        <end position="1760"/>
    </location>
</feature>
<dbReference type="InterPro" id="IPR036736">
    <property type="entry name" value="ACP-like_sf"/>
</dbReference>
<dbReference type="SUPFAM" id="SSF53901">
    <property type="entry name" value="Thiolase-like"/>
    <property type="match status" value="1"/>
</dbReference>
<dbReference type="PATRIC" id="fig|394096.3.peg.8880"/>
<dbReference type="SMART" id="SM00827">
    <property type="entry name" value="PKS_AT"/>
    <property type="match status" value="1"/>
</dbReference>
<dbReference type="GO" id="GO:0031177">
    <property type="term" value="F:phosphopantetheine binding"/>
    <property type="evidence" value="ECO:0007669"/>
    <property type="project" value="InterPro"/>
</dbReference>
<evidence type="ECO:0000256" key="5">
    <source>
        <dbReference type="PROSITE-ProRule" id="PRU01363"/>
    </source>
</evidence>
<dbReference type="PROSITE" id="PS52019">
    <property type="entry name" value="PKS_MFAS_DH"/>
    <property type="match status" value="1"/>
</dbReference>
<keyword evidence="11" id="KW-1185">Reference proteome</keyword>
<dbReference type="OrthoDB" id="9778690at2"/>
<dbReference type="Pfam" id="PF16197">
    <property type="entry name" value="KAsynt_C_assoc"/>
    <property type="match status" value="1"/>
</dbReference>
<comment type="caution">
    <text evidence="10">The sequence shown here is derived from an EMBL/GenBank/DDBJ whole genome shotgun (WGS) entry which is preliminary data.</text>
</comment>
<dbReference type="Gene3D" id="3.30.70.3290">
    <property type="match status" value="1"/>
</dbReference>
<sequence length="1819" mass="195255">MTPDPNNLRELLERATVQVKKLRAENKSLRGAREEPIAIIGMACRFPGAKDLQEYWRLLSHGVDAIREIPPERWPAGPETEELPAVRWAGLLDSVDGFDAEFHGISPREAASLDPQQRLLLEVSWEALEDALQPVSGLMGAPVGVFVGMSSVDYQHHMLARPPEELDGYSATGTMTSVAAGRIAYTLGLQGPCAAVDTACSSSLVAVHLACQSLRDGESQLALAGGVNLLLSHDWMVAAGRTQSLSPDGRCRTFDAGANGFVRGEGCGILVLKRLSDALRDGDRIWALLRGSAINHDGRSGGLTVPNVLSQQALLRKALEAARVTAAQVGYVEAHGTGTSIGDPIELEAIKAVLGAPRENGAPCAVGSVKTNVGHLEAAAGVAGIIKVALSLKHQAIPRHLHFRTLNPRISLEGTPLVIPTEGLPWKSGEAPRFAGVSSFGISGTNAHVILEEAPAEPPSAPVTWDDSKGVLLPLSARSTPALRSLALSYAQLLDSGSFDSLLPQLSFSAGTRRSHHPHRLAVAGRSPQELAASLRSFSEQPSSQPRSSAPRIAFVFPGQGSQWLGMGRQLYSSEPVFRQALDSFDAAVLKLSGWSILQELFSDAPHPRLLSDVDVIQPCIVALQLALASLWRSWGVVPEVVIGQSMGEVSAACFAGALSLEDAARVICARSSLAKRTSGQGAMATVELSSEQLTPLLEPSVSIAAINGPSSCLVSGEAAAIHRLVSSLSSSGVFCRPVKVDYASHSPQMEPLRQPLLDALHGVSGLNSLIPLRSTVTNSWLDGSQLGPDYWFSNLRQPVLLFPAVHSLLSEDSIDLLLEISPHPVLIPSLEQAVSLAKVDCAVLPSLRREQPERFTLLSSLAALFSRGLNPLFSNLLPPSLKPLPLPSYPWQRQRHWLPASKSQSARTDDHLPPGKRVQSPALEGVLYESRLRPDSLSCFESHHFEGGVLAPATWMLSLALAAARDCLGDGEVVLREVTIPRPLFIPDEEERSIQLVLSPDARKPSRFELFAAIEGADAEADWELCAEGSFHTRGPTAAPARLDVSAQRQRLSPVAEAEIAARVDAAGPSPWTTTLHSGQGEILCGIRAPQPGDRLDRFRLHPDPLNEAIAALLRSFGIEKNTYAPVAFGQVHFLSSAHGPVWIHGTVERREQAGRTSLSANLCLYDEAGQPLAALSDLTFVPASLEAQLRKSVGLLRSSRYELAWQPLELASPARKRAPGSWLIFQDRSGVTEALAQLLEAEGHRCVRVEHDTEDPRTTRYDQLVASNSGTPPLVGAIYGRALEANGLETCAGALRLVQALATVPGARLWIPTRGAWSVAEGDQLGSPDAAALWGFGRVVASEHPELATRLIELDPRLAPETCARQFLRAISGESTEDQLAFRGDRTLGLRLKRARAASSTAPVTLSPEATYAITGGWGDLGLAVAEWMVQNGARHLVLLGRSQPSEEGARTLRRLEEQGARILLARADVNNEAALREALDRAERELSPLRGIIHAAGQPHETLIRNQEWADFERVFASKASGAWNLHLATQNRKLDFFILFSSIAGTLGFGGMGSYAAANAYLDALAAYRQQRGLPALSIAWGLWDRGLSEDRARRSEGIGLRAFPTDEGLQALGALLGEKGPQVIVASMDWSRHAAQRAGSGVPPLLTEVAGALTRDPARKGRLEELSQKLAPLAGSDREHAVREYVNGLVAQTLGYPPHHPFDHKRGLFDLGFDSLMAMEFRRRLSADLGRPFPATLAFDHPSIQALAAHLLASVFAPGEATAPPQTPTRSTPPPAPVPGTDLNAAEIAKLSEAEVASQIRAIFDSLYPPPPRR</sequence>
<dbReference type="InterPro" id="IPR016039">
    <property type="entry name" value="Thiolase-like"/>
</dbReference>
<dbReference type="CDD" id="cd00833">
    <property type="entry name" value="PKS"/>
    <property type="match status" value="1"/>
</dbReference>
<comment type="caution">
    <text evidence="5">Lacks conserved residue(s) required for the propagation of feature annotation.</text>
</comment>
<dbReference type="InterPro" id="IPR001227">
    <property type="entry name" value="Ac_transferase_dom_sf"/>
</dbReference>
<dbReference type="InterPro" id="IPR057326">
    <property type="entry name" value="KR_dom"/>
</dbReference>
<dbReference type="SMART" id="SM00822">
    <property type="entry name" value="PKS_KR"/>
    <property type="match status" value="1"/>
</dbReference>
<dbReference type="Proteomes" id="UP000028725">
    <property type="component" value="Unassembled WGS sequence"/>
</dbReference>
<dbReference type="InterPro" id="IPR018201">
    <property type="entry name" value="Ketoacyl_synth_AS"/>
</dbReference>
<dbReference type="InterPro" id="IPR050091">
    <property type="entry name" value="PKS_NRPS_Biosynth_Enz"/>
</dbReference>
<dbReference type="PROSITE" id="PS50075">
    <property type="entry name" value="CARRIER"/>
    <property type="match status" value="1"/>
</dbReference>
<evidence type="ECO:0000259" key="8">
    <source>
        <dbReference type="PROSITE" id="PS52004"/>
    </source>
</evidence>
<dbReference type="PROSITE" id="PS00606">
    <property type="entry name" value="KS3_1"/>
    <property type="match status" value="1"/>
</dbReference>
<dbReference type="PANTHER" id="PTHR43775:SF37">
    <property type="entry name" value="SI:DKEY-61P9.11"/>
    <property type="match status" value="1"/>
</dbReference>
<dbReference type="Pfam" id="PF00698">
    <property type="entry name" value="Acyl_transf_1"/>
    <property type="match status" value="1"/>
</dbReference>